<dbReference type="PROSITE" id="PS50119">
    <property type="entry name" value="ZF_BBOX"/>
    <property type="match status" value="2"/>
</dbReference>
<keyword evidence="1" id="KW-0479">Metal-binding</keyword>
<name>A0A9D3YPV1_DREPO</name>
<gene>
    <name evidence="3" type="ORF">DPMN_077059</name>
</gene>
<dbReference type="SUPFAM" id="SSF57845">
    <property type="entry name" value="B-box zinc-binding domain"/>
    <property type="match status" value="1"/>
</dbReference>
<dbReference type="Proteomes" id="UP000828390">
    <property type="component" value="Unassembled WGS sequence"/>
</dbReference>
<dbReference type="EMBL" id="JAIWYP010000015">
    <property type="protein sequence ID" value="KAH3702058.1"/>
    <property type="molecule type" value="Genomic_DNA"/>
</dbReference>
<keyword evidence="1" id="KW-0863">Zinc-finger</keyword>
<sequence length="138" mass="16253">MANFSDSTIEKGNDWVEDFLCSACEDKKLEQSADYYCDSCVKFFCRKCIHMHSQLFTKHSPHGRGDMKKWPVVKKVEDFLLKCDVHKEENLASFCKDHSKLCCNTCAFHNHRQCKTVILLTYHYSSKTLQILQYYSYK</sequence>
<proteinExistence type="predicted"/>
<feature type="domain" description="B box-type" evidence="2">
    <location>
        <begin position="16"/>
        <end position="60"/>
    </location>
</feature>
<reference evidence="3" key="1">
    <citation type="journal article" date="2019" name="bioRxiv">
        <title>The Genome of the Zebra Mussel, Dreissena polymorpha: A Resource for Invasive Species Research.</title>
        <authorList>
            <person name="McCartney M.A."/>
            <person name="Auch B."/>
            <person name="Kono T."/>
            <person name="Mallez S."/>
            <person name="Zhang Y."/>
            <person name="Obille A."/>
            <person name="Becker A."/>
            <person name="Abrahante J.E."/>
            <person name="Garbe J."/>
            <person name="Badalamenti J.P."/>
            <person name="Herman A."/>
            <person name="Mangelson H."/>
            <person name="Liachko I."/>
            <person name="Sullivan S."/>
            <person name="Sone E.D."/>
            <person name="Koren S."/>
            <person name="Silverstein K.A.T."/>
            <person name="Beckman K.B."/>
            <person name="Gohl D.M."/>
        </authorList>
    </citation>
    <scope>NUCLEOTIDE SEQUENCE</scope>
    <source>
        <strain evidence="3">Duluth1</strain>
        <tissue evidence="3">Whole animal</tissue>
    </source>
</reference>
<dbReference type="Gene3D" id="3.30.160.60">
    <property type="entry name" value="Classic Zinc Finger"/>
    <property type="match status" value="1"/>
</dbReference>
<organism evidence="3 4">
    <name type="scientific">Dreissena polymorpha</name>
    <name type="common">Zebra mussel</name>
    <name type="synonym">Mytilus polymorpha</name>
    <dbReference type="NCBI Taxonomy" id="45954"/>
    <lineage>
        <taxon>Eukaryota</taxon>
        <taxon>Metazoa</taxon>
        <taxon>Spiralia</taxon>
        <taxon>Lophotrochozoa</taxon>
        <taxon>Mollusca</taxon>
        <taxon>Bivalvia</taxon>
        <taxon>Autobranchia</taxon>
        <taxon>Heteroconchia</taxon>
        <taxon>Euheterodonta</taxon>
        <taxon>Imparidentia</taxon>
        <taxon>Neoheterodontei</taxon>
        <taxon>Myida</taxon>
        <taxon>Dreissenoidea</taxon>
        <taxon>Dreissenidae</taxon>
        <taxon>Dreissena</taxon>
    </lineage>
</organism>
<reference evidence="3" key="2">
    <citation type="submission" date="2020-11" db="EMBL/GenBank/DDBJ databases">
        <authorList>
            <person name="McCartney M.A."/>
            <person name="Auch B."/>
            <person name="Kono T."/>
            <person name="Mallez S."/>
            <person name="Becker A."/>
            <person name="Gohl D.M."/>
            <person name="Silverstein K.A.T."/>
            <person name="Koren S."/>
            <person name="Bechman K.B."/>
            <person name="Herman A."/>
            <person name="Abrahante J.E."/>
            <person name="Garbe J."/>
        </authorList>
    </citation>
    <scope>NUCLEOTIDE SEQUENCE</scope>
    <source>
        <strain evidence="3">Duluth1</strain>
        <tissue evidence="3">Whole animal</tissue>
    </source>
</reference>
<keyword evidence="4" id="KW-1185">Reference proteome</keyword>
<dbReference type="GO" id="GO:0008270">
    <property type="term" value="F:zinc ion binding"/>
    <property type="evidence" value="ECO:0007669"/>
    <property type="project" value="UniProtKB-KW"/>
</dbReference>
<dbReference type="AlphaFoldDB" id="A0A9D3YPV1"/>
<feature type="domain" description="B box-type" evidence="2">
    <location>
        <begin position="78"/>
        <end position="119"/>
    </location>
</feature>
<dbReference type="InterPro" id="IPR000315">
    <property type="entry name" value="Znf_B-box"/>
</dbReference>
<evidence type="ECO:0000313" key="4">
    <source>
        <dbReference type="Proteomes" id="UP000828390"/>
    </source>
</evidence>
<keyword evidence="1" id="KW-0862">Zinc</keyword>
<evidence type="ECO:0000259" key="2">
    <source>
        <dbReference type="PROSITE" id="PS50119"/>
    </source>
</evidence>
<evidence type="ECO:0000256" key="1">
    <source>
        <dbReference type="PROSITE-ProRule" id="PRU00024"/>
    </source>
</evidence>
<comment type="caution">
    <text evidence="3">The sequence shown here is derived from an EMBL/GenBank/DDBJ whole genome shotgun (WGS) entry which is preliminary data.</text>
</comment>
<accession>A0A9D3YPV1</accession>
<evidence type="ECO:0000313" key="3">
    <source>
        <dbReference type="EMBL" id="KAH3702058.1"/>
    </source>
</evidence>
<protein>
    <recommendedName>
        <fullName evidence="2">B box-type domain-containing protein</fullName>
    </recommendedName>
</protein>